<sequence length="221" mass="24090">MNQLLTPIRHHPRETQSGVLVHWHTYPGSFNGLSLQEDDLDCGDFDLGGGVRVERKSAMDFNLAIMDKRLFGEVAKLKSSADRVVYIVEGDLFTGRFHSDPQRMREALAWMTVEQGVSLVPSASEGYTAELLFAMANTAQHGLPALPVLRNGKPFDPRSAQMYVVEGLPGINPLLAQALLTQFGHAGAVFAASAEQLAPVIGLPLAQRVRKILGAPYIVKT</sequence>
<dbReference type="InterPro" id="IPR006166">
    <property type="entry name" value="ERCC4_domain"/>
</dbReference>
<name>E6QTQ8_9ZZZZ</name>
<dbReference type="GO" id="GO:0004518">
    <property type="term" value="F:nuclease activity"/>
    <property type="evidence" value="ECO:0007669"/>
    <property type="project" value="InterPro"/>
</dbReference>
<evidence type="ECO:0000259" key="1">
    <source>
        <dbReference type="Pfam" id="PF02732"/>
    </source>
</evidence>
<dbReference type="InterPro" id="IPR010994">
    <property type="entry name" value="RuvA_2-like"/>
</dbReference>
<dbReference type="CDD" id="cd22367">
    <property type="entry name" value="XPF_ERCC4_MUS81-like"/>
    <property type="match status" value="1"/>
</dbReference>
<dbReference type="AlphaFoldDB" id="E6QTQ8"/>
<protein>
    <submittedName>
        <fullName evidence="2">ERCC4</fullName>
    </submittedName>
</protein>
<evidence type="ECO:0000313" key="2">
    <source>
        <dbReference type="EMBL" id="CBI10630.1"/>
    </source>
</evidence>
<accession>E6QTQ8</accession>
<reference evidence="2" key="1">
    <citation type="submission" date="2009-10" db="EMBL/GenBank/DDBJ databases">
        <title>Diversity of trophic interactions inside an arsenic-rich microbial ecosystem.</title>
        <authorList>
            <person name="Bertin P.N."/>
            <person name="Heinrich-Salmeron A."/>
            <person name="Pelletier E."/>
            <person name="Goulhen-Chollet F."/>
            <person name="Arsene-Ploetze F."/>
            <person name="Gallien S."/>
            <person name="Calteau A."/>
            <person name="Vallenet D."/>
            <person name="Casiot C."/>
            <person name="Chane-Woon-Ming B."/>
            <person name="Giloteaux L."/>
            <person name="Barakat M."/>
            <person name="Bonnefoy V."/>
            <person name="Bruneel O."/>
            <person name="Chandler M."/>
            <person name="Cleiss J."/>
            <person name="Duran R."/>
            <person name="Elbaz-Poulichet F."/>
            <person name="Fonknechten N."/>
            <person name="Lauga B."/>
            <person name="Mornico D."/>
            <person name="Ortet P."/>
            <person name="Schaeffer C."/>
            <person name="Siguier P."/>
            <person name="Alexander Thil Smith A."/>
            <person name="Van Dorsselaer A."/>
            <person name="Weissenbach J."/>
            <person name="Medigue C."/>
            <person name="Le Paslier D."/>
        </authorList>
    </citation>
    <scope>NUCLEOTIDE SEQUENCE</scope>
</reference>
<dbReference type="SUPFAM" id="SSF47781">
    <property type="entry name" value="RuvA domain 2-like"/>
    <property type="match status" value="1"/>
</dbReference>
<gene>
    <name evidence="2" type="ORF">CARN7_1423</name>
</gene>
<dbReference type="GO" id="GO:0003677">
    <property type="term" value="F:DNA binding"/>
    <property type="evidence" value="ECO:0007669"/>
    <property type="project" value="InterPro"/>
</dbReference>
<dbReference type="GO" id="GO:0006259">
    <property type="term" value="P:DNA metabolic process"/>
    <property type="evidence" value="ECO:0007669"/>
    <property type="project" value="UniProtKB-ARBA"/>
</dbReference>
<dbReference type="Gene3D" id="3.40.50.10130">
    <property type="match status" value="1"/>
</dbReference>
<comment type="caution">
    <text evidence="2">The sequence shown here is derived from an EMBL/GenBank/DDBJ whole genome shotgun (WGS) entry which is preliminary data.</text>
</comment>
<organism evidence="2">
    <name type="scientific">mine drainage metagenome</name>
    <dbReference type="NCBI Taxonomy" id="410659"/>
    <lineage>
        <taxon>unclassified sequences</taxon>
        <taxon>metagenomes</taxon>
        <taxon>ecological metagenomes</taxon>
    </lineage>
</organism>
<proteinExistence type="predicted"/>
<dbReference type="InterPro" id="IPR011335">
    <property type="entry name" value="Restrct_endonuc-II-like"/>
</dbReference>
<feature type="domain" description="ERCC4" evidence="1">
    <location>
        <begin position="31"/>
        <end position="135"/>
    </location>
</feature>
<dbReference type="EMBL" id="CABR01000097">
    <property type="protein sequence ID" value="CBI10630.1"/>
    <property type="molecule type" value="Genomic_DNA"/>
</dbReference>
<dbReference type="Gene3D" id="1.10.150.20">
    <property type="entry name" value="5' to 3' exonuclease, C-terminal subdomain"/>
    <property type="match status" value="1"/>
</dbReference>
<dbReference type="SUPFAM" id="SSF52980">
    <property type="entry name" value="Restriction endonuclease-like"/>
    <property type="match status" value="1"/>
</dbReference>
<dbReference type="Pfam" id="PF02732">
    <property type="entry name" value="ERCC4"/>
    <property type="match status" value="1"/>
</dbReference>